<dbReference type="EMBL" id="CM037621">
    <property type="protein sequence ID" value="KAH8001307.1"/>
    <property type="molecule type" value="Genomic_DNA"/>
</dbReference>
<evidence type="ECO:0000313" key="2">
    <source>
        <dbReference type="Proteomes" id="UP000827872"/>
    </source>
</evidence>
<keyword evidence="2" id="KW-1185">Reference proteome</keyword>
<reference evidence="1" key="1">
    <citation type="submission" date="2021-08" db="EMBL/GenBank/DDBJ databases">
        <title>The first chromosome-level gecko genome reveals the dynamic sex chromosomes of Neotropical dwarf geckos (Sphaerodactylidae: Sphaerodactylus).</title>
        <authorList>
            <person name="Pinto B.J."/>
            <person name="Keating S.E."/>
            <person name="Gamble T."/>
        </authorList>
    </citation>
    <scope>NUCLEOTIDE SEQUENCE</scope>
    <source>
        <strain evidence="1">TG3544</strain>
    </source>
</reference>
<name>A0ACB8F7S5_9SAUR</name>
<dbReference type="Proteomes" id="UP000827872">
    <property type="component" value="Linkage Group LG08"/>
</dbReference>
<protein>
    <submittedName>
        <fullName evidence="1">Uncharacterized protein</fullName>
    </submittedName>
</protein>
<gene>
    <name evidence="1" type="ORF">K3G42_004012</name>
</gene>
<sequence length="90" mass="9874">MIGVNSINSSGSAGRLRSRSMCSVRYGRNCRGAETFCYGWPQRSRTLKPVLYTDLVVSRLQSRRKKKPCSPGLGACFTTSSAPKPIATRC</sequence>
<evidence type="ECO:0000313" key="1">
    <source>
        <dbReference type="EMBL" id="KAH8001307.1"/>
    </source>
</evidence>
<proteinExistence type="predicted"/>
<accession>A0ACB8F7S5</accession>
<comment type="caution">
    <text evidence="1">The sequence shown here is derived from an EMBL/GenBank/DDBJ whole genome shotgun (WGS) entry which is preliminary data.</text>
</comment>
<organism evidence="1 2">
    <name type="scientific">Sphaerodactylus townsendi</name>
    <dbReference type="NCBI Taxonomy" id="933632"/>
    <lineage>
        <taxon>Eukaryota</taxon>
        <taxon>Metazoa</taxon>
        <taxon>Chordata</taxon>
        <taxon>Craniata</taxon>
        <taxon>Vertebrata</taxon>
        <taxon>Euteleostomi</taxon>
        <taxon>Lepidosauria</taxon>
        <taxon>Squamata</taxon>
        <taxon>Bifurcata</taxon>
        <taxon>Gekkota</taxon>
        <taxon>Sphaerodactylidae</taxon>
        <taxon>Sphaerodactylus</taxon>
    </lineage>
</organism>